<gene>
    <name evidence="2" type="ORF">MCHLO_03913</name>
</gene>
<keyword evidence="3" id="KW-1185">Reference proteome</keyword>
<sequence>GRQLVVPHTGEQKDRFTDAMAKRNTEIVDFGQDAVVHCCDTCLRRYTDPETGVTEEYQAFVADGLSMGHPCCGEKHCSMPLESNRDRFCIHHQYRENQCSIETCVAPVVPGTKACSDPAHIKMQDLHYKHGQAAFTLKKRWERHRLLRPDGVEPGAAEEEPSLENQEWFEVNESNEVVIQHAPSKGSIGVDDSHEPQPAFPSLVYGPESTSEFVGNLTTSVSSERVADVSDSDASVVSDTSVMVVDASEVPIDASNTSIDASKTTTDIPNKPATTLLPTARTAEPPCEASKDQSGRKIKAQFGRTRTHTEFQASFTCGVIPGRATM</sequence>
<evidence type="ECO:0000259" key="1">
    <source>
        <dbReference type="Pfam" id="PF18721"/>
    </source>
</evidence>
<proteinExistence type="predicted"/>
<reference evidence="2" key="1">
    <citation type="submission" date="2014-09" db="EMBL/GenBank/DDBJ databases">
        <title>Genome sequence of the luminous mushroom Mycena chlorophos for searching fungal bioluminescence genes.</title>
        <authorList>
            <person name="Tanaka Y."/>
            <person name="Kasuga D."/>
            <person name="Oba Y."/>
            <person name="Hase S."/>
            <person name="Sato K."/>
            <person name="Oba Y."/>
            <person name="Sakakibara Y."/>
        </authorList>
    </citation>
    <scope>NUCLEOTIDE SEQUENCE</scope>
</reference>
<dbReference type="Pfam" id="PF18721">
    <property type="entry name" value="CxC6"/>
    <property type="match status" value="1"/>
</dbReference>
<feature type="non-terminal residue" evidence="2">
    <location>
        <position position="1"/>
    </location>
</feature>
<feature type="non-terminal residue" evidence="2">
    <location>
        <position position="326"/>
    </location>
</feature>
<evidence type="ECO:0000313" key="3">
    <source>
        <dbReference type="Proteomes" id="UP000815677"/>
    </source>
</evidence>
<accession>A0ABQ0L5Z5</accession>
<dbReference type="Proteomes" id="UP000815677">
    <property type="component" value="Unassembled WGS sequence"/>
</dbReference>
<dbReference type="EMBL" id="DF842428">
    <property type="protein sequence ID" value="GAT46380.1"/>
    <property type="molecule type" value="Genomic_DNA"/>
</dbReference>
<organism evidence="2 3">
    <name type="scientific">Mycena chlorophos</name>
    <name type="common">Agaric fungus</name>
    <name type="synonym">Agaricus chlorophos</name>
    <dbReference type="NCBI Taxonomy" id="658473"/>
    <lineage>
        <taxon>Eukaryota</taxon>
        <taxon>Fungi</taxon>
        <taxon>Dikarya</taxon>
        <taxon>Basidiomycota</taxon>
        <taxon>Agaricomycotina</taxon>
        <taxon>Agaricomycetes</taxon>
        <taxon>Agaricomycetidae</taxon>
        <taxon>Agaricales</taxon>
        <taxon>Marasmiineae</taxon>
        <taxon>Mycenaceae</taxon>
        <taxon>Mycena</taxon>
    </lineage>
</organism>
<feature type="domain" description="CxC6 like cysteine cluster associated with KDZ" evidence="1">
    <location>
        <begin position="61"/>
        <end position="125"/>
    </location>
</feature>
<evidence type="ECO:0000313" key="2">
    <source>
        <dbReference type="EMBL" id="GAT46380.1"/>
    </source>
</evidence>
<name>A0ABQ0L5Z5_MYCCL</name>
<dbReference type="InterPro" id="IPR040898">
    <property type="entry name" value="CxC6"/>
</dbReference>
<protein>
    <recommendedName>
        <fullName evidence="1">CxC6 like cysteine cluster associated with KDZ domain-containing protein</fullName>
    </recommendedName>
</protein>